<evidence type="ECO:0000313" key="4">
    <source>
        <dbReference type="EMBL" id="EEC06961.1"/>
    </source>
</evidence>
<dbReference type="OrthoDB" id="282973at2759"/>
<dbReference type="PANTHER" id="PTHR10340">
    <property type="entry name" value="SPHINGOMYELIN PHOSPHODIESTERASE"/>
    <property type="match status" value="1"/>
</dbReference>
<feature type="domain" description="Calcineurin-like phosphoesterase" evidence="3">
    <location>
        <begin position="20"/>
        <end position="147"/>
    </location>
</feature>
<dbReference type="EMBL" id="DS730399">
    <property type="protein sequence ID" value="EEC06961.1"/>
    <property type="molecule type" value="Genomic_DNA"/>
</dbReference>
<evidence type="ECO:0000313" key="6">
    <source>
        <dbReference type="Proteomes" id="UP000001555"/>
    </source>
</evidence>
<gene>
    <name evidence="4" type="ORF">IscW_ISCW018135</name>
</gene>
<dbReference type="EC" id="3.1.4.12" evidence="4"/>
<dbReference type="Pfam" id="PF00149">
    <property type="entry name" value="Metallophos"/>
    <property type="match status" value="1"/>
</dbReference>
<evidence type="ECO:0000259" key="3">
    <source>
        <dbReference type="Pfam" id="PF00149"/>
    </source>
</evidence>
<reference evidence="4 6" key="1">
    <citation type="submission" date="2008-03" db="EMBL/GenBank/DDBJ databases">
        <title>Annotation of Ixodes scapularis.</title>
        <authorList>
            <consortium name="Ixodes scapularis Genome Project Consortium"/>
            <person name="Caler E."/>
            <person name="Hannick L.I."/>
            <person name="Bidwell S."/>
            <person name="Joardar V."/>
            <person name="Thiagarajan M."/>
            <person name="Amedeo P."/>
            <person name="Galinsky K.J."/>
            <person name="Schobel S."/>
            <person name="Inman J."/>
            <person name="Hostetler J."/>
            <person name="Miller J."/>
            <person name="Hammond M."/>
            <person name="Megy K."/>
            <person name="Lawson D."/>
            <person name="Kodira C."/>
            <person name="Sutton G."/>
            <person name="Meyer J."/>
            <person name="Hill C.A."/>
            <person name="Birren B."/>
            <person name="Nene V."/>
            <person name="Collins F."/>
            <person name="Alarcon-Chaidez F."/>
            <person name="Wikel S."/>
            <person name="Strausberg R."/>
        </authorList>
    </citation>
    <scope>NUCLEOTIDE SEQUENCE [LARGE SCALE GENOMIC DNA]</scope>
    <source>
        <strain evidence="6">Wikel</strain>
        <strain evidence="4">Wikel colony</strain>
    </source>
</reference>
<dbReference type="AlphaFoldDB" id="B7PK39"/>
<feature type="non-terminal residue" evidence="4">
    <location>
        <position position="1"/>
    </location>
</feature>
<keyword evidence="1 4" id="KW-0378">Hydrolase</keyword>
<protein>
    <submittedName>
        <fullName evidence="4 5">Sphingomyelin phosphodiesterase, putative</fullName>
        <ecNumber evidence="4">3.1.4.12</ecNumber>
    </submittedName>
</protein>
<dbReference type="EMBL" id="ABJB010347074">
    <property type="status" value="NOT_ANNOTATED_CDS"/>
    <property type="molecule type" value="Genomic_DNA"/>
</dbReference>
<name>B7PK39_IXOSC</name>
<dbReference type="Gene3D" id="3.60.21.10">
    <property type="match status" value="1"/>
</dbReference>
<dbReference type="VEuPathDB" id="VectorBase:ISCW018135"/>
<keyword evidence="6" id="KW-1185">Reference proteome</keyword>
<dbReference type="Proteomes" id="UP000001555">
    <property type="component" value="Unassembled WGS sequence"/>
</dbReference>
<dbReference type="GO" id="GO:0004767">
    <property type="term" value="F:sphingomyelin phosphodiesterase activity"/>
    <property type="evidence" value="ECO:0007669"/>
    <property type="project" value="UniProtKB-EC"/>
</dbReference>
<dbReference type="VEuPathDB" id="VectorBase:ISCP_023250"/>
<dbReference type="InterPro" id="IPR029052">
    <property type="entry name" value="Metallo-depent_PP-like"/>
</dbReference>
<keyword evidence="2" id="KW-0325">Glycoprotein</keyword>
<dbReference type="InterPro" id="IPR004843">
    <property type="entry name" value="Calcineurin-like_PHP"/>
</dbReference>
<organism>
    <name type="scientific">Ixodes scapularis</name>
    <name type="common">Black-legged tick</name>
    <name type="synonym">Deer tick</name>
    <dbReference type="NCBI Taxonomy" id="6945"/>
    <lineage>
        <taxon>Eukaryota</taxon>
        <taxon>Metazoa</taxon>
        <taxon>Ecdysozoa</taxon>
        <taxon>Arthropoda</taxon>
        <taxon>Chelicerata</taxon>
        <taxon>Arachnida</taxon>
        <taxon>Acari</taxon>
        <taxon>Parasitiformes</taxon>
        <taxon>Ixodida</taxon>
        <taxon>Ixodoidea</taxon>
        <taxon>Ixodidae</taxon>
        <taxon>Ixodinae</taxon>
        <taxon>Ixodes</taxon>
    </lineage>
</organism>
<dbReference type="PANTHER" id="PTHR10340:SF34">
    <property type="entry name" value="SPHINGOMYELIN PHOSPHODIESTERASE"/>
    <property type="match status" value="1"/>
</dbReference>
<dbReference type="HOGENOM" id="CLU_1717786_0_0_1"/>
<dbReference type="EnsemblMetazoa" id="ISCW018135-RA">
    <property type="protein sequence ID" value="ISCW018135-PA"/>
    <property type="gene ID" value="ISCW018135"/>
</dbReference>
<reference evidence="5" key="2">
    <citation type="submission" date="2020-05" db="UniProtKB">
        <authorList>
            <consortium name="EnsemblMetazoa"/>
        </authorList>
    </citation>
    <scope>IDENTIFICATION</scope>
    <source>
        <strain evidence="5">wikel</strain>
    </source>
</reference>
<evidence type="ECO:0000256" key="2">
    <source>
        <dbReference type="ARBA" id="ARBA00023180"/>
    </source>
</evidence>
<accession>B7PK39</accession>
<evidence type="ECO:0000256" key="1">
    <source>
        <dbReference type="ARBA" id="ARBA00022801"/>
    </source>
</evidence>
<dbReference type="VEuPathDB" id="VectorBase:ISCI018135"/>
<sequence length="153" mass="17252">VVTKTRPCSPFPLQSGCPTLRVLHLSDTHVDMGYEEGSLANCEEPLCCRANDGRPRGPEHVAAGHWGYFKHCDIPPRTFENMLKHIRDCQKIDYVIWTGDSVAHDYWNTSRESNLAVIDYTTKTLAKYLDPSGVTVFPALGNHEGEPSDRYFL</sequence>
<dbReference type="PaxDb" id="6945-B7PK39"/>
<dbReference type="SUPFAM" id="SSF56300">
    <property type="entry name" value="Metallo-dependent phosphatases"/>
    <property type="match status" value="1"/>
</dbReference>
<proteinExistence type="predicted"/>
<evidence type="ECO:0000313" key="5">
    <source>
        <dbReference type="EnsemblMetazoa" id="ISCW018135-PA"/>
    </source>
</evidence>